<dbReference type="GO" id="GO:0032259">
    <property type="term" value="P:methylation"/>
    <property type="evidence" value="ECO:0007669"/>
    <property type="project" value="UniProtKB-KW"/>
</dbReference>
<dbReference type="Proteomes" id="UP000285060">
    <property type="component" value="Unassembled WGS sequence"/>
</dbReference>
<name>A0A418B3E7_9STRA</name>
<keyword evidence="3" id="KW-0808">Transferase</keyword>
<dbReference type="EMBL" id="QUSY01000124">
    <property type="protein sequence ID" value="RHY32623.1"/>
    <property type="molecule type" value="Genomic_DNA"/>
</dbReference>
<evidence type="ECO:0000256" key="1">
    <source>
        <dbReference type="ARBA" id="ARBA00010633"/>
    </source>
</evidence>
<keyword evidence="4" id="KW-0949">S-adenosyl-L-methionine</keyword>
<dbReference type="SUPFAM" id="SSF53335">
    <property type="entry name" value="S-adenosyl-L-methionine-dependent methyltransferases"/>
    <property type="match status" value="1"/>
</dbReference>
<comment type="similarity">
    <text evidence="1">Belongs to the ANT/ATPSC lysine N-methyltransferase family.</text>
</comment>
<evidence type="ECO:0000256" key="2">
    <source>
        <dbReference type="ARBA" id="ARBA00022603"/>
    </source>
</evidence>
<accession>A0A418B3E7</accession>
<evidence type="ECO:0000256" key="3">
    <source>
        <dbReference type="ARBA" id="ARBA00022679"/>
    </source>
</evidence>
<gene>
    <name evidence="5" type="ORF">DYB32_002387</name>
</gene>
<dbReference type="InterPro" id="IPR026170">
    <property type="entry name" value="FAM173A/B"/>
</dbReference>
<dbReference type="InterPro" id="IPR029063">
    <property type="entry name" value="SAM-dependent_MTases_sf"/>
</dbReference>
<evidence type="ECO:0000313" key="6">
    <source>
        <dbReference type="Proteomes" id="UP000285060"/>
    </source>
</evidence>
<dbReference type="GO" id="GO:0016279">
    <property type="term" value="F:protein-lysine N-methyltransferase activity"/>
    <property type="evidence" value="ECO:0007669"/>
    <property type="project" value="InterPro"/>
</dbReference>
<reference evidence="5 6" key="1">
    <citation type="submission" date="2018-08" db="EMBL/GenBank/DDBJ databases">
        <title>Aphanomyces genome sequencing and annotation.</title>
        <authorList>
            <person name="Minardi D."/>
            <person name="Oidtmann B."/>
            <person name="Van Der Giezen M."/>
            <person name="Studholme D.J."/>
        </authorList>
    </citation>
    <scope>NUCLEOTIDE SEQUENCE [LARGE SCALE GENOMIC DNA]</scope>
    <source>
        <strain evidence="5 6">NJM0002</strain>
    </source>
</reference>
<evidence type="ECO:0000256" key="4">
    <source>
        <dbReference type="ARBA" id="ARBA00022691"/>
    </source>
</evidence>
<comment type="caution">
    <text evidence="5">The sequence shown here is derived from an EMBL/GenBank/DDBJ whole genome shotgun (WGS) entry which is preliminary data.</text>
</comment>
<dbReference type="GO" id="GO:0005739">
    <property type="term" value="C:mitochondrion"/>
    <property type="evidence" value="ECO:0007669"/>
    <property type="project" value="TreeGrafter"/>
</dbReference>
<keyword evidence="6" id="KW-1185">Reference proteome</keyword>
<organism evidence="5 6">
    <name type="scientific">Aphanomyces invadans</name>
    <dbReference type="NCBI Taxonomy" id="157072"/>
    <lineage>
        <taxon>Eukaryota</taxon>
        <taxon>Sar</taxon>
        <taxon>Stramenopiles</taxon>
        <taxon>Oomycota</taxon>
        <taxon>Saprolegniomycetes</taxon>
        <taxon>Saprolegniales</taxon>
        <taxon>Verrucalvaceae</taxon>
        <taxon>Aphanomyces</taxon>
    </lineage>
</organism>
<evidence type="ECO:0000313" key="5">
    <source>
        <dbReference type="EMBL" id="RHY32623.1"/>
    </source>
</evidence>
<proteinExistence type="inferred from homology"/>
<evidence type="ECO:0008006" key="7">
    <source>
        <dbReference type="Google" id="ProtNLM"/>
    </source>
</evidence>
<dbReference type="PANTHER" id="PTHR13610:SF11">
    <property type="entry name" value="METHYLTRANSFERASE DOMAIN-CONTAINING PROTEIN"/>
    <property type="match status" value="1"/>
</dbReference>
<protein>
    <recommendedName>
        <fullName evidence="7">Methyltransferase domain-containing protein</fullName>
    </recommendedName>
</protein>
<dbReference type="VEuPathDB" id="FungiDB:H310_07659"/>
<dbReference type="CDD" id="cd02440">
    <property type="entry name" value="AdoMet_MTases"/>
    <property type="match status" value="1"/>
</dbReference>
<sequence>MVLQHARKKEIKELLLAAAKNRYAAVQVPKDTVCIAPFSPSPMEMVTKVWERLRPQMCADDVVVELGCGDARWLIQGVQMCGCRGVGVEYDPHVASLAVETVNALQLQASISIAVDDIVDTNFHLPVDTSMVIVYAFADTLNVNVKRLLMEQCRAPCTKVISVGVRLDIRFHHVLNNRVQFRIHGWMPLWSERYAGLMCYFYELFKGGESAA</sequence>
<keyword evidence="2" id="KW-0489">Methyltransferase</keyword>
<dbReference type="Gene3D" id="3.40.50.150">
    <property type="entry name" value="Vaccinia Virus protein VP39"/>
    <property type="match status" value="1"/>
</dbReference>
<dbReference type="AlphaFoldDB" id="A0A418B3E7"/>
<dbReference type="PANTHER" id="PTHR13610">
    <property type="entry name" value="METHYLTRANSFERASE DOMAIN-CONTAINING PROTEIN"/>
    <property type="match status" value="1"/>
</dbReference>
<dbReference type="GO" id="GO:1905706">
    <property type="term" value="P:regulation of mitochondrial ATP synthesis coupled proton transport"/>
    <property type="evidence" value="ECO:0007669"/>
    <property type="project" value="TreeGrafter"/>
</dbReference>